<comment type="caution">
    <text evidence="2">The sequence shown here is derived from an EMBL/GenBank/DDBJ whole genome shotgun (WGS) entry which is preliminary data.</text>
</comment>
<keyword evidence="1" id="KW-0812">Transmembrane</keyword>
<dbReference type="Proteomes" id="UP000587070">
    <property type="component" value="Unassembled WGS sequence"/>
</dbReference>
<evidence type="ECO:0000313" key="2">
    <source>
        <dbReference type="EMBL" id="MBB4246215.1"/>
    </source>
</evidence>
<reference evidence="2 3" key="1">
    <citation type="submission" date="2020-08" db="EMBL/GenBank/DDBJ databases">
        <title>Genome sequencing of Purple Non-Sulfur Bacteria from various extreme environments.</title>
        <authorList>
            <person name="Mayer M."/>
        </authorList>
    </citation>
    <scope>NUCLEOTIDE SEQUENCE [LARGE SCALE GENOMIC DNA]</scope>
    <source>
        <strain evidence="2 3">2761</strain>
    </source>
</reference>
<dbReference type="AlphaFoldDB" id="A0A840G2Q0"/>
<gene>
    <name evidence="2" type="ORF">GGD90_000572</name>
</gene>
<organism evidence="2 3">
    <name type="scientific">Rhodocyclus tenuis</name>
    <name type="common">Rhodospirillum tenue</name>
    <dbReference type="NCBI Taxonomy" id="1066"/>
    <lineage>
        <taxon>Bacteria</taxon>
        <taxon>Pseudomonadati</taxon>
        <taxon>Pseudomonadota</taxon>
        <taxon>Betaproteobacteria</taxon>
        <taxon>Rhodocyclales</taxon>
        <taxon>Rhodocyclaceae</taxon>
        <taxon>Rhodocyclus</taxon>
    </lineage>
</organism>
<proteinExistence type="predicted"/>
<name>A0A840G2Q0_RHOTE</name>
<feature type="transmembrane region" description="Helical" evidence="1">
    <location>
        <begin position="12"/>
        <end position="30"/>
    </location>
</feature>
<keyword evidence="1" id="KW-1133">Transmembrane helix</keyword>
<dbReference type="RefSeq" id="WP_153115767.1">
    <property type="nucleotide sequence ID" value="NZ_JACIGE010000002.1"/>
</dbReference>
<evidence type="ECO:0000256" key="1">
    <source>
        <dbReference type="SAM" id="Phobius"/>
    </source>
</evidence>
<evidence type="ECO:0000313" key="3">
    <source>
        <dbReference type="Proteomes" id="UP000587070"/>
    </source>
</evidence>
<dbReference type="EMBL" id="JACIGE010000002">
    <property type="protein sequence ID" value="MBB4246215.1"/>
    <property type="molecule type" value="Genomic_DNA"/>
</dbReference>
<keyword evidence="3" id="KW-1185">Reference proteome</keyword>
<protein>
    <submittedName>
        <fullName evidence="2">Uncharacterized protein</fullName>
    </submittedName>
</protein>
<keyword evidence="1" id="KW-0472">Membrane</keyword>
<accession>A0A840G2Q0</accession>
<sequence length="47" mass="4960">MSHLIVRAVSHPLVALAAALLGGLFEFIALQRSRLGTFGATGKRRVG</sequence>